<evidence type="ECO:0000313" key="1">
    <source>
        <dbReference type="EMBL" id="GIY95020.1"/>
    </source>
</evidence>
<comment type="caution">
    <text evidence="1">The sequence shown here is derived from an EMBL/GenBank/DDBJ whole genome shotgun (WGS) entry which is preliminary data.</text>
</comment>
<proteinExistence type="predicted"/>
<name>A0AAV4XIX2_CAEEX</name>
<dbReference type="EMBL" id="BPLR01000472">
    <property type="protein sequence ID" value="GIY95020.1"/>
    <property type="molecule type" value="Genomic_DNA"/>
</dbReference>
<protein>
    <submittedName>
        <fullName evidence="1">Uncharacterized protein</fullName>
    </submittedName>
</protein>
<keyword evidence="2" id="KW-1185">Reference proteome</keyword>
<organism evidence="1 2">
    <name type="scientific">Caerostris extrusa</name>
    <name type="common">Bark spider</name>
    <name type="synonym">Caerostris bankana</name>
    <dbReference type="NCBI Taxonomy" id="172846"/>
    <lineage>
        <taxon>Eukaryota</taxon>
        <taxon>Metazoa</taxon>
        <taxon>Ecdysozoa</taxon>
        <taxon>Arthropoda</taxon>
        <taxon>Chelicerata</taxon>
        <taxon>Arachnida</taxon>
        <taxon>Araneae</taxon>
        <taxon>Araneomorphae</taxon>
        <taxon>Entelegynae</taxon>
        <taxon>Araneoidea</taxon>
        <taxon>Araneidae</taxon>
        <taxon>Caerostris</taxon>
    </lineage>
</organism>
<dbReference type="Proteomes" id="UP001054945">
    <property type="component" value="Unassembled WGS sequence"/>
</dbReference>
<gene>
    <name evidence="1" type="ORF">CEXT_60471</name>
</gene>
<dbReference type="AlphaFoldDB" id="A0AAV4XIX2"/>
<accession>A0AAV4XIX2</accession>
<reference evidence="1 2" key="1">
    <citation type="submission" date="2021-06" db="EMBL/GenBank/DDBJ databases">
        <title>Caerostris extrusa draft genome.</title>
        <authorList>
            <person name="Kono N."/>
            <person name="Arakawa K."/>
        </authorList>
    </citation>
    <scope>NUCLEOTIDE SEQUENCE [LARGE SCALE GENOMIC DNA]</scope>
</reference>
<evidence type="ECO:0000313" key="2">
    <source>
        <dbReference type="Proteomes" id="UP001054945"/>
    </source>
</evidence>
<sequence>MRECELPPPGRYFLLSYVLQEDTSHHTSVVIHKWYRGSASAQLPLVPIGSLGGSKPVSRRRSPMSDFVKMRSSVSRSEPPTHVSQLSAKTCRFFCQTSAGGFIDSNKSFLFKNAPRLAPSHSNKRRSFFPYPKYKNGKTRNRLSRKTKFESFTCDQPSS</sequence>